<reference evidence="3" key="2">
    <citation type="submission" date="2020-09" db="EMBL/GenBank/DDBJ databases">
        <authorList>
            <person name="Sun Q."/>
            <person name="Kim S."/>
        </authorList>
    </citation>
    <scope>NUCLEOTIDE SEQUENCE</scope>
    <source>
        <strain evidence="3">KCTC 32020</strain>
    </source>
</reference>
<sequence>MSESTSTTLQDDPTPATSAAPRVVPVRPARPRRWPLIAAVAGLALLLALQLLLAQRHALAADARWRPVLEALCGALGCSLPPWREPEAFALLARSVRTDPAAPGTLVAEARFRNDARWPQPWPTVWLELSNVDGPVAARAFRPDEYRPRDAGPLIAPGQTAALRLRLVEPAPQIVGYVFDFR</sequence>
<evidence type="ECO:0008006" key="5">
    <source>
        <dbReference type="Google" id="ProtNLM"/>
    </source>
</evidence>
<evidence type="ECO:0000256" key="1">
    <source>
        <dbReference type="SAM" id="MobiDB-lite"/>
    </source>
</evidence>
<reference evidence="3" key="1">
    <citation type="journal article" date="2014" name="Int. J. Syst. Evol. Microbiol.">
        <title>Complete genome sequence of Corynebacterium casei LMG S-19264T (=DSM 44701T), isolated from a smear-ripened cheese.</title>
        <authorList>
            <consortium name="US DOE Joint Genome Institute (JGI-PGF)"/>
            <person name="Walter F."/>
            <person name="Albersmeier A."/>
            <person name="Kalinowski J."/>
            <person name="Ruckert C."/>
        </authorList>
    </citation>
    <scope>NUCLEOTIDE SEQUENCE</scope>
    <source>
        <strain evidence="3">KCTC 32020</strain>
    </source>
</reference>
<feature type="region of interest" description="Disordered" evidence="1">
    <location>
        <begin position="1"/>
        <end position="21"/>
    </location>
</feature>
<dbReference type="AlphaFoldDB" id="A0A918Z0I5"/>
<evidence type="ECO:0000256" key="2">
    <source>
        <dbReference type="SAM" id="Phobius"/>
    </source>
</evidence>
<keyword evidence="2" id="KW-0472">Membrane</keyword>
<comment type="caution">
    <text evidence="3">The sequence shown here is derived from an EMBL/GenBank/DDBJ whole genome shotgun (WGS) entry which is preliminary data.</text>
</comment>
<keyword evidence="2" id="KW-0812">Transmembrane</keyword>
<dbReference type="EMBL" id="BNCF01000005">
    <property type="protein sequence ID" value="GHE31048.1"/>
    <property type="molecule type" value="Genomic_DNA"/>
</dbReference>
<dbReference type="OrthoDB" id="6717714at2"/>
<evidence type="ECO:0000313" key="4">
    <source>
        <dbReference type="Proteomes" id="UP000636453"/>
    </source>
</evidence>
<feature type="transmembrane region" description="Helical" evidence="2">
    <location>
        <begin position="34"/>
        <end position="54"/>
    </location>
</feature>
<gene>
    <name evidence="3" type="ORF">GCM10007167_11180</name>
</gene>
<organism evidence="3 4">
    <name type="scientific">Vulcaniibacterium thermophilum</name>
    <dbReference type="NCBI Taxonomy" id="1169913"/>
    <lineage>
        <taxon>Bacteria</taxon>
        <taxon>Pseudomonadati</taxon>
        <taxon>Pseudomonadota</taxon>
        <taxon>Gammaproteobacteria</taxon>
        <taxon>Lysobacterales</taxon>
        <taxon>Lysobacteraceae</taxon>
        <taxon>Vulcaniibacterium</taxon>
    </lineage>
</organism>
<dbReference type="Proteomes" id="UP000636453">
    <property type="component" value="Unassembled WGS sequence"/>
</dbReference>
<accession>A0A918Z0I5</accession>
<protein>
    <recommendedName>
        <fullName evidence="5">DUF3426 domain-containing protein</fullName>
    </recommendedName>
</protein>
<keyword evidence="4" id="KW-1185">Reference proteome</keyword>
<proteinExistence type="predicted"/>
<name>A0A918Z0I5_9GAMM</name>
<evidence type="ECO:0000313" key="3">
    <source>
        <dbReference type="EMBL" id="GHE31048.1"/>
    </source>
</evidence>
<dbReference type="InterPro" id="IPR021834">
    <property type="entry name" value="DUF3426"/>
</dbReference>
<keyword evidence="2" id="KW-1133">Transmembrane helix</keyword>
<dbReference type="RefSeq" id="WP_146473035.1">
    <property type="nucleotide sequence ID" value="NZ_BNCF01000005.1"/>
</dbReference>
<dbReference type="Pfam" id="PF11906">
    <property type="entry name" value="DUF3426"/>
    <property type="match status" value="1"/>
</dbReference>
<feature type="compositionally biased region" description="Polar residues" evidence="1">
    <location>
        <begin position="1"/>
        <end position="17"/>
    </location>
</feature>